<evidence type="ECO:0000256" key="5">
    <source>
        <dbReference type="ARBA" id="ARBA00036943"/>
    </source>
</evidence>
<gene>
    <name evidence="10" type="ORF">GMARGA_LOCUS87</name>
</gene>
<dbReference type="EMBL" id="CAJVQB010000005">
    <property type="protein sequence ID" value="CAG8456569.1"/>
    <property type="molecule type" value="Genomic_DNA"/>
</dbReference>
<sequence>MLDFTIQKEEADQTIISFLKKRFKTTPLSLIYKLFRNKKIKINGENVRYYHHRLKVGEKVEIHDNYLQQSSNLIAYPLSRTKIYFEIIYEDKNILIALKEHGITMPSLDNAVRNYLAEKNPVEYQRQVANFFVLTAAHRLDKLTKGLVLYPKNPLAKRVLYQAIADKNKITKKYLAFCEKLPKKPLPNYISGYLGKNNQEQKMEFFLKPTNPQAKFCALETKKIGEKNTYQIFEITLHTGRKHQIRSILSYFGLPVIGDKKYGSKIEVKDKIYLFAYKIILVDLPSPLSYLNGREFQAEGLKLEKLS</sequence>
<keyword evidence="11" id="KW-1185">Reference proteome</keyword>
<dbReference type="SUPFAM" id="SSF55120">
    <property type="entry name" value="Pseudouridine synthase"/>
    <property type="match status" value="1"/>
</dbReference>
<organism evidence="10 11">
    <name type="scientific">Gigaspora margarita</name>
    <dbReference type="NCBI Taxonomy" id="4874"/>
    <lineage>
        <taxon>Eukaryota</taxon>
        <taxon>Fungi</taxon>
        <taxon>Fungi incertae sedis</taxon>
        <taxon>Mucoromycota</taxon>
        <taxon>Glomeromycotina</taxon>
        <taxon>Glomeromycetes</taxon>
        <taxon>Diversisporales</taxon>
        <taxon>Gigasporaceae</taxon>
        <taxon>Gigaspora</taxon>
    </lineage>
</organism>
<evidence type="ECO:0000256" key="7">
    <source>
        <dbReference type="ARBA" id="ARBA00041563"/>
    </source>
</evidence>
<comment type="catalytic activity">
    <reaction evidence="1">
        <text>a uridine in mRNA = a pseudouridine in mRNA</text>
        <dbReference type="Rhea" id="RHEA:56644"/>
        <dbReference type="Rhea" id="RHEA-COMP:14658"/>
        <dbReference type="Rhea" id="RHEA-COMP:14659"/>
        <dbReference type="ChEBI" id="CHEBI:65314"/>
        <dbReference type="ChEBI" id="CHEBI:65315"/>
    </reaction>
</comment>
<protein>
    <recommendedName>
        <fullName evidence="6">Pseudouridylate synthase RPUSD4, mitochondrial</fullName>
    </recommendedName>
    <alternativeName>
        <fullName evidence="7">RNA pseudouridylate synthase domain-containing protein 4</fullName>
    </alternativeName>
</protein>
<evidence type="ECO:0000313" key="10">
    <source>
        <dbReference type="EMBL" id="CAG8456569.1"/>
    </source>
</evidence>
<dbReference type="Proteomes" id="UP000789901">
    <property type="component" value="Unassembled WGS sequence"/>
</dbReference>
<dbReference type="Gene3D" id="3.30.2350.10">
    <property type="entry name" value="Pseudouridine synthase"/>
    <property type="match status" value="1"/>
</dbReference>
<comment type="caution">
    <text evidence="10">The sequence shown here is derived from an EMBL/GenBank/DDBJ whole genome shotgun (WGS) entry which is preliminary data.</text>
</comment>
<evidence type="ECO:0000256" key="6">
    <source>
        <dbReference type="ARBA" id="ARBA00039953"/>
    </source>
</evidence>
<evidence type="ECO:0000256" key="8">
    <source>
        <dbReference type="PROSITE-ProRule" id="PRU00182"/>
    </source>
</evidence>
<dbReference type="InterPro" id="IPR050188">
    <property type="entry name" value="RluA_PseudoU_synthase"/>
</dbReference>
<keyword evidence="8" id="KW-0694">RNA-binding</keyword>
<accession>A0ABM8VVH3</accession>
<evidence type="ECO:0000259" key="9">
    <source>
        <dbReference type="Pfam" id="PF00849"/>
    </source>
</evidence>
<dbReference type="InterPro" id="IPR006145">
    <property type="entry name" value="PsdUridine_synth_RsuA/RluA"/>
</dbReference>
<evidence type="ECO:0000256" key="1">
    <source>
        <dbReference type="ARBA" id="ARBA00001166"/>
    </source>
</evidence>
<dbReference type="PANTHER" id="PTHR21600">
    <property type="entry name" value="MITOCHONDRIAL RNA PSEUDOURIDINE SYNTHASE"/>
    <property type="match status" value="1"/>
</dbReference>
<dbReference type="Gene3D" id="3.10.290.10">
    <property type="entry name" value="RNA-binding S4 domain"/>
    <property type="match status" value="1"/>
</dbReference>
<reference evidence="10 11" key="1">
    <citation type="submission" date="2021-06" db="EMBL/GenBank/DDBJ databases">
        <authorList>
            <person name="Kallberg Y."/>
            <person name="Tangrot J."/>
            <person name="Rosling A."/>
        </authorList>
    </citation>
    <scope>NUCLEOTIDE SEQUENCE [LARGE SCALE GENOMIC DNA]</scope>
    <source>
        <strain evidence="10 11">120-4 pot B 10/14</strain>
    </source>
</reference>
<dbReference type="PROSITE" id="PS50889">
    <property type="entry name" value="S4"/>
    <property type="match status" value="1"/>
</dbReference>
<comment type="catalytic activity">
    <reaction evidence="2">
        <text>uridine in 5S rRNA = pseudouridine in 5S rRNA</text>
        <dbReference type="Rhea" id="RHEA:47036"/>
        <dbReference type="Rhea" id="RHEA-COMP:11730"/>
        <dbReference type="Rhea" id="RHEA-COMP:11731"/>
        <dbReference type="ChEBI" id="CHEBI:65314"/>
        <dbReference type="ChEBI" id="CHEBI:65315"/>
    </reaction>
</comment>
<comment type="catalytic activity">
    <reaction evidence="5">
        <text>a uridine in tRNA = a pseudouridine in tRNA</text>
        <dbReference type="Rhea" id="RHEA:54572"/>
        <dbReference type="Rhea" id="RHEA-COMP:13339"/>
        <dbReference type="Rhea" id="RHEA-COMP:13934"/>
        <dbReference type="ChEBI" id="CHEBI:65314"/>
        <dbReference type="ChEBI" id="CHEBI:65315"/>
    </reaction>
</comment>
<dbReference type="InterPro" id="IPR020103">
    <property type="entry name" value="PsdUridine_synth_cat_dom_sf"/>
</dbReference>
<evidence type="ECO:0000313" key="11">
    <source>
        <dbReference type="Proteomes" id="UP000789901"/>
    </source>
</evidence>
<keyword evidence="4" id="KW-0413">Isomerase</keyword>
<proteinExistence type="inferred from homology"/>
<evidence type="ECO:0000256" key="3">
    <source>
        <dbReference type="ARBA" id="ARBA00010876"/>
    </source>
</evidence>
<dbReference type="CDD" id="cd02869">
    <property type="entry name" value="PseudoU_synth_RluA_like"/>
    <property type="match status" value="1"/>
</dbReference>
<dbReference type="InterPro" id="IPR036986">
    <property type="entry name" value="S4_RNA-bd_sf"/>
</dbReference>
<comment type="similarity">
    <text evidence="3">Belongs to the pseudouridine synthase RluA family.</text>
</comment>
<feature type="domain" description="Pseudouridine synthase RsuA/RluA-like" evidence="9">
    <location>
        <begin position="94"/>
        <end position="250"/>
    </location>
</feature>
<evidence type="ECO:0000256" key="4">
    <source>
        <dbReference type="ARBA" id="ARBA00023235"/>
    </source>
</evidence>
<dbReference type="PANTHER" id="PTHR21600:SF83">
    <property type="entry name" value="PSEUDOURIDYLATE SYNTHASE RPUSD4, MITOCHONDRIAL"/>
    <property type="match status" value="1"/>
</dbReference>
<dbReference type="Pfam" id="PF00849">
    <property type="entry name" value="PseudoU_synth_2"/>
    <property type="match status" value="1"/>
</dbReference>
<name>A0ABM8VVH3_GIGMA</name>
<evidence type="ECO:0000256" key="2">
    <source>
        <dbReference type="ARBA" id="ARBA00001896"/>
    </source>
</evidence>